<dbReference type="InterPro" id="IPR008265">
    <property type="entry name" value="Lipase_GDSL_AS"/>
</dbReference>
<dbReference type="InterPro" id="IPR036514">
    <property type="entry name" value="SGNH_hydro_sf"/>
</dbReference>
<evidence type="ECO:0000259" key="1">
    <source>
        <dbReference type="Pfam" id="PF13472"/>
    </source>
</evidence>
<dbReference type="InterPro" id="IPR013830">
    <property type="entry name" value="SGNH_hydro"/>
</dbReference>
<sequence>MTIAFNRLATLFLLGLVLSLSGCSEPKLTPLYYDATILAFGDSLTAGYGVEKEHSYPAVLAELSRRKVVNAGVSGETTSQGRERFASVVQTNQPDLIILIEGGNDILRNHSPQQAKANLAAMIEHAQLSGIPVVLIGVPEKNLFSSSAPFYRELAEEYDLVFDGELMAELQRSPSLKSDYVHFNKAGYRELAESIYQLLQDNGAL</sequence>
<dbReference type="PANTHER" id="PTHR30383:SF24">
    <property type="entry name" value="THIOESTERASE 1_PROTEASE 1_LYSOPHOSPHOLIPASE L1"/>
    <property type="match status" value="1"/>
</dbReference>
<feature type="domain" description="SGNH hydrolase-type esterase" evidence="1">
    <location>
        <begin position="39"/>
        <end position="189"/>
    </location>
</feature>
<dbReference type="CDD" id="cd01822">
    <property type="entry name" value="Lysophospholipase_L1_like"/>
    <property type="match status" value="1"/>
</dbReference>
<dbReference type="PROSITE" id="PS01098">
    <property type="entry name" value="LIPASE_GDSL_SER"/>
    <property type="match status" value="1"/>
</dbReference>
<evidence type="ECO:0000313" key="2">
    <source>
        <dbReference type="EMBL" id="MFD2094445.1"/>
    </source>
</evidence>
<dbReference type="Pfam" id="PF13472">
    <property type="entry name" value="Lipase_GDSL_2"/>
    <property type="match status" value="1"/>
</dbReference>
<keyword evidence="3" id="KW-1185">Reference proteome</keyword>
<dbReference type="EMBL" id="JBHUHT010000003">
    <property type="protein sequence ID" value="MFD2094445.1"/>
    <property type="molecule type" value="Genomic_DNA"/>
</dbReference>
<evidence type="ECO:0000313" key="3">
    <source>
        <dbReference type="Proteomes" id="UP001597380"/>
    </source>
</evidence>
<dbReference type="PROSITE" id="PS51257">
    <property type="entry name" value="PROKAR_LIPOPROTEIN"/>
    <property type="match status" value="1"/>
</dbReference>
<accession>A0ABW4XG40</accession>
<reference evidence="3" key="1">
    <citation type="journal article" date="2019" name="Int. J. Syst. Evol. Microbiol.">
        <title>The Global Catalogue of Microorganisms (GCM) 10K type strain sequencing project: providing services to taxonomists for standard genome sequencing and annotation.</title>
        <authorList>
            <consortium name="The Broad Institute Genomics Platform"/>
            <consortium name="The Broad Institute Genome Sequencing Center for Infectious Disease"/>
            <person name="Wu L."/>
            <person name="Ma J."/>
        </authorList>
    </citation>
    <scope>NUCLEOTIDE SEQUENCE [LARGE SCALE GENOMIC DNA]</scope>
    <source>
        <strain evidence="3">CGMCC 1.10992</strain>
    </source>
</reference>
<dbReference type="Gene3D" id="3.40.50.1110">
    <property type="entry name" value="SGNH hydrolase"/>
    <property type="match status" value="1"/>
</dbReference>
<dbReference type="SUPFAM" id="SSF52266">
    <property type="entry name" value="SGNH hydrolase"/>
    <property type="match status" value="1"/>
</dbReference>
<dbReference type="Proteomes" id="UP001597380">
    <property type="component" value="Unassembled WGS sequence"/>
</dbReference>
<organism evidence="2 3">
    <name type="scientific">Corallincola platygyrae</name>
    <dbReference type="NCBI Taxonomy" id="1193278"/>
    <lineage>
        <taxon>Bacteria</taxon>
        <taxon>Pseudomonadati</taxon>
        <taxon>Pseudomonadota</taxon>
        <taxon>Gammaproteobacteria</taxon>
        <taxon>Alteromonadales</taxon>
        <taxon>Psychromonadaceae</taxon>
        <taxon>Corallincola</taxon>
    </lineage>
</organism>
<dbReference type="PANTHER" id="PTHR30383">
    <property type="entry name" value="THIOESTERASE 1/PROTEASE 1/LYSOPHOSPHOLIPASE L1"/>
    <property type="match status" value="1"/>
</dbReference>
<gene>
    <name evidence="2" type="ORF">ACFSJ3_00470</name>
</gene>
<name>A0ABW4XG40_9GAMM</name>
<proteinExistence type="predicted"/>
<comment type="caution">
    <text evidence="2">The sequence shown here is derived from an EMBL/GenBank/DDBJ whole genome shotgun (WGS) entry which is preliminary data.</text>
</comment>
<dbReference type="RefSeq" id="WP_345337719.1">
    <property type="nucleotide sequence ID" value="NZ_JBHUHT010000003.1"/>
</dbReference>
<dbReference type="InterPro" id="IPR051532">
    <property type="entry name" value="Ester_Hydrolysis_Enzymes"/>
</dbReference>
<protein>
    <submittedName>
        <fullName evidence="2">Arylesterase</fullName>
    </submittedName>
</protein>